<evidence type="ECO:0000256" key="1">
    <source>
        <dbReference type="SAM" id="SignalP"/>
    </source>
</evidence>
<feature type="chain" id="PRO_5046870600" description="DUF4124 domain-containing protein" evidence="1">
    <location>
        <begin position="22"/>
        <end position="217"/>
    </location>
</feature>
<dbReference type="RefSeq" id="WP_386710702.1">
    <property type="nucleotide sequence ID" value="NZ_JBHRYF010000008.1"/>
</dbReference>
<evidence type="ECO:0000313" key="3">
    <source>
        <dbReference type="Proteomes" id="UP001595724"/>
    </source>
</evidence>
<sequence length="217" mass="23391">MKTTITGLACALLLASMAAPAQDKAPANKKIYCWDENGHKVCGDALPADAADAARTEISARTGIAVRSVERAPTDEERAAAAGARKQAALDAEAEAAAKRRDLAMVESYATEDDLRRAYGERITLVEESLKTSRLGLVNLRQSLLSLLRQAADLELQSKPVNKALTGNIQRQHGDLLRQQVVLEQQLKDRQSLGSDLEEALSRYRALKAPDTAAGNS</sequence>
<accession>A0ABV7UUT2</accession>
<keyword evidence="3" id="KW-1185">Reference proteome</keyword>
<feature type="signal peptide" evidence="1">
    <location>
        <begin position="1"/>
        <end position="21"/>
    </location>
</feature>
<keyword evidence="1" id="KW-0732">Signal</keyword>
<protein>
    <recommendedName>
        <fullName evidence="4">DUF4124 domain-containing protein</fullName>
    </recommendedName>
</protein>
<reference evidence="3" key="1">
    <citation type="journal article" date="2019" name="Int. J. Syst. Evol. Microbiol.">
        <title>The Global Catalogue of Microorganisms (GCM) 10K type strain sequencing project: providing services to taxonomists for standard genome sequencing and annotation.</title>
        <authorList>
            <consortium name="The Broad Institute Genomics Platform"/>
            <consortium name="The Broad Institute Genome Sequencing Center for Infectious Disease"/>
            <person name="Wu L."/>
            <person name="Ma J."/>
        </authorList>
    </citation>
    <scope>NUCLEOTIDE SEQUENCE [LARGE SCALE GENOMIC DNA]</scope>
    <source>
        <strain evidence="3">KCTC 42211</strain>
    </source>
</reference>
<dbReference type="EMBL" id="JBHRYF010000008">
    <property type="protein sequence ID" value="MFC3660741.1"/>
    <property type="molecule type" value="Genomic_DNA"/>
</dbReference>
<evidence type="ECO:0008006" key="4">
    <source>
        <dbReference type="Google" id="ProtNLM"/>
    </source>
</evidence>
<evidence type="ECO:0000313" key="2">
    <source>
        <dbReference type="EMBL" id="MFC3660741.1"/>
    </source>
</evidence>
<gene>
    <name evidence="2" type="ORF">ACFOM9_11745</name>
</gene>
<comment type="caution">
    <text evidence="2">The sequence shown here is derived from an EMBL/GenBank/DDBJ whole genome shotgun (WGS) entry which is preliminary data.</text>
</comment>
<dbReference type="Proteomes" id="UP001595724">
    <property type="component" value="Unassembled WGS sequence"/>
</dbReference>
<organism evidence="2 3">
    <name type="scientific">Luteimonas notoginsengisoli</name>
    <dbReference type="NCBI Taxonomy" id="1578200"/>
    <lineage>
        <taxon>Bacteria</taxon>
        <taxon>Pseudomonadati</taxon>
        <taxon>Pseudomonadota</taxon>
        <taxon>Gammaproteobacteria</taxon>
        <taxon>Lysobacterales</taxon>
        <taxon>Lysobacteraceae</taxon>
        <taxon>Luteimonas</taxon>
    </lineage>
</organism>
<proteinExistence type="predicted"/>
<name>A0ABV7UUT2_9GAMM</name>